<dbReference type="OrthoDB" id="6752799at2759"/>
<name>A0A9K3DE87_9EUKA</name>
<dbReference type="GO" id="GO:0005739">
    <property type="term" value="C:mitochondrion"/>
    <property type="evidence" value="ECO:0007669"/>
    <property type="project" value="TreeGrafter"/>
</dbReference>
<keyword evidence="5 8" id="KW-0808">Transferase</keyword>
<evidence type="ECO:0000256" key="5">
    <source>
        <dbReference type="ARBA" id="ARBA00022679"/>
    </source>
</evidence>
<comment type="similarity">
    <text evidence="2">Belongs to the class-I pyridoxal-phosphate-dependent aminotransferase family.</text>
</comment>
<dbReference type="InterPro" id="IPR004839">
    <property type="entry name" value="Aminotransferase_I/II_large"/>
</dbReference>
<evidence type="ECO:0000256" key="2">
    <source>
        <dbReference type="ARBA" id="ARBA00007441"/>
    </source>
</evidence>
<feature type="non-terminal residue" evidence="10">
    <location>
        <position position="153"/>
    </location>
</feature>
<organism evidence="10 11">
    <name type="scientific">Kipferlia bialata</name>
    <dbReference type="NCBI Taxonomy" id="797122"/>
    <lineage>
        <taxon>Eukaryota</taxon>
        <taxon>Metamonada</taxon>
        <taxon>Carpediemonas-like organisms</taxon>
        <taxon>Kipferlia</taxon>
    </lineage>
</organism>
<dbReference type="EC" id="2.6.1.1" evidence="8"/>
<gene>
    <name evidence="10" type="ORF">KIPB_016080</name>
</gene>
<keyword evidence="4 8" id="KW-0032">Aminotransferase</keyword>
<evidence type="ECO:0000256" key="7">
    <source>
        <dbReference type="ARBA" id="ARBA00049185"/>
    </source>
</evidence>
<evidence type="ECO:0000256" key="3">
    <source>
        <dbReference type="ARBA" id="ARBA00011738"/>
    </source>
</evidence>
<evidence type="ECO:0000256" key="6">
    <source>
        <dbReference type="ARBA" id="ARBA00022898"/>
    </source>
</evidence>
<protein>
    <recommendedName>
        <fullName evidence="8">Aspartate aminotransferase</fullName>
        <ecNumber evidence="8">2.6.1.1</ecNumber>
    </recommendedName>
</protein>
<dbReference type="Pfam" id="PF00155">
    <property type="entry name" value="Aminotran_1_2"/>
    <property type="match status" value="1"/>
</dbReference>
<proteinExistence type="inferred from homology"/>
<dbReference type="PANTHER" id="PTHR11879:SF22">
    <property type="entry name" value="ASPARTATE AMINOTRANSFERASE, MITOCHONDRIAL"/>
    <property type="match status" value="1"/>
</dbReference>
<dbReference type="PANTHER" id="PTHR11879">
    <property type="entry name" value="ASPARTATE AMINOTRANSFERASE"/>
    <property type="match status" value="1"/>
</dbReference>
<keyword evidence="11" id="KW-1185">Reference proteome</keyword>
<evidence type="ECO:0000313" key="11">
    <source>
        <dbReference type="Proteomes" id="UP000265618"/>
    </source>
</evidence>
<dbReference type="AlphaFoldDB" id="A0A9K3DE87"/>
<dbReference type="InterPro" id="IPR015421">
    <property type="entry name" value="PyrdxlP-dep_Trfase_major"/>
</dbReference>
<evidence type="ECO:0000256" key="4">
    <source>
        <dbReference type="ARBA" id="ARBA00022576"/>
    </source>
</evidence>
<dbReference type="GO" id="GO:0006520">
    <property type="term" value="P:amino acid metabolic process"/>
    <property type="evidence" value="ECO:0007669"/>
    <property type="project" value="InterPro"/>
</dbReference>
<feature type="non-terminal residue" evidence="10">
    <location>
        <position position="1"/>
    </location>
</feature>
<evidence type="ECO:0000256" key="1">
    <source>
        <dbReference type="ARBA" id="ARBA00001933"/>
    </source>
</evidence>
<dbReference type="GO" id="GO:0004069">
    <property type="term" value="F:L-aspartate:2-oxoglutarate aminotransferase activity"/>
    <property type="evidence" value="ECO:0007669"/>
    <property type="project" value="UniProtKB-EC"/>
</dbReference>
<keyword evidence="6" id="KW-0663">Pyridoxal phosphate</keyword>
<reference evidence="10 11" key="1">
    <citation type="journal article" date="2018" name="PLoS ONE">
        <title>The draft genome of Kipferlia bialata reveals reductive genome evolution in fornicate parasites.</title>
        <authorList>
            <person name="Tanifuji G."/>
            <person name="Takabayashi S."/>
            <person name="Kume K."/>
            <person name="Takagi M."/>
            <person name="Nakayama T."/>
            <person name="Kamikawa R."/>
            <person name="Inagaki Y."/>
            <person name="Hashimoto T."/>
        </authorList>
    </citation>
    <scope>NUCLEOTIDE SEQUENCE [LARGE SCALE GENOMIC DNA]</scope>
    <source>
        <strain evidence="10">NY0173</strain>
    </source>
</reference>
<evidence type="ECO:0000256" key="8">
    <source>
        <dbReference type="RuleBase" id="RU000480"/>
    </source>
</evidence>
<sequence>EEWDRVIELIKEHNHIPIFDCAYQGFASGDLKRDAYPIRTLDAAGGEMIVCQSFSKNFGLYAERVGAVHVVHNKEKAHTANILSTIKSLIRQTYSVNPVHGAYIVSVIWNDPELRQMWVDNVHTMCNRILEMRNALKAALDANGCPGDWSHIT</sequence>
<dbReference type="CDD" id="cd00609">
    <property type="entry name" value="AAT_like"/>
    <property type="match status" value="1"/>
</dbReference>
<dbReference type="InterPro" id="IPR004838">
    <property type="entry name" value="NHTrfase_class1_PyrdxlP-BS"/>
</dbReference>
<comment type="cofactor">
    <cofactor evidence="1">
        <name>pyridoxal 5'-phosphate</name>
        <dbReference type="ChEBI" id="CHEBI:597326"/>
    </cofactor>
</comment>
<dbReference type="EMBL" id="BDIP01009518">
    <property type="protein sequence ID" value="GIQ92359.1"/>
    <property type="molecule type" value="Genomic_DNA"/>
</dbReference>
<comment type="miscellaneous">
    <text evidence="8">In eukaryotes there are cytoplasmic, mitochondrial and chloroplastic isozymes.</text>
</comment>
<evidence type="ECO:0000313" key="10">
    <source>
        <dbReference type="EMBL" id="GIQ92359.1"/>
    </source>
</evidence>
<feature type="domain" description="Aminotransferase class I/classII large" evidence="9">
    <location>
        <begin position="1"/>
        <end position="152"/>
    </location>
</feature>
<dbReference type="PRINTS" id="PR00799">
    <property type="entry name" value="TRANSAMINASE"/>
</dbReference>
<dbReference type="PROSITE" id="PS00105">
    <property type="entry name" value="AA_TRANSFER_CLASS_1"/>
    <property type="match status" value="1"/>
</dbReference>
<comment type="subunit">
    <text evidence="3 8">Homodimer.</text>
</comment>
<comment type="caution">
    <text evidence="10">The sequence shown here is derived from an EMBL/GenBank/DDBJ whole genome shotgun (WGS) entry which is preliminary data.</text>
</comment>
<dbReference type="SUPFAM" id="SSF53383">
    <property type="entry name" value="PLP-dependent transferases"/>
    <property type="match status" value="1"/>
</dbReference>
<comment type="catalytic activity">
    <reaction evidence="7 8">
        <text>L-aspartate + 2-oxoglutarate = oxaloacetate + L-glutamate</text>
        <dbReference type="Rhea" id="RHEA:21824"/>
        <dbReference type="ChEBI" id="CHEBI:16452"/>
        <dbReference type="ChEBI" id="CHEBI:16810"/>
        <dbReference type="ChEBI" id="CHEBI:29985"/>
        <dbReference type="ChEBI" id="CHEBI:29991"/>
        <dbReference type="EC" id="2.6.1.1"/>
    </reaction>
</comment>
<dbReference type="Proteomes" id="UP000265618">
    <property type="component" value="Unassembled WGS sequence"/>
</dbReference>
<dbReference type="InterPro" id="IPR000796">
    <property type="entry name" value="Asp_trans"/>
</dbReference>
<dbReference type="Gene3D" id="3.40.640.10">
    <property type="entry name" value="Type I PLP-dependent aspartate aminotransferase-like (Major domain)"/>
    <property type="match status" value="1"/>
</dbReference>
<evidence type="ECO:0000259" key="9">
    <source>
        <dbReference type="Pfam" id="PF00155"/>
    </source>
</evidence>
<dbReference type="GO" id="GO:0030170">
    <property type="term" value="F:pyridoxal phosphate binding"/>
    <property type="evidence" value="ECO:0007669"/>
    <property type="project" value="InterPro"/>
</dbReference>
<dbReference type="InterPro" id="IPR015424">
    <property type="entry name" value="PyrdxlP-dep_Trfase"/>
</dbReference>
<accession>A0A9K3DE87</accession>